<comment type="caution">
    <text evidence="2">The sequence shown here is derived from an EMBL/GenBank/DDBJ whole genome shotgun (WGS) entry which is preliminary data.</text>
</comment>
<sequence length="64" mass="7296">MPFTLRAGSSWRLFVSFSVIFVVRSGIRRLSKDVAHEIRGDRFPGDTKRQPGSWEGDYNPIKGN</sequence>
<gene>
    <name evidence="2" type="ORF">ROR02_25460</name>
</gene>
<accession>A0A512HAE7</accession>
<protein>
    <submittedName>
        <fullName evidence="2">Uncharacterized protein</fullName>
    </submittedName>
</protein>
<feature type="region of interest" description="Disordered" evidence="1">
    <location>
        <begin position="40"/>
        <end position="64"/>
    </location>
</feature>
<dbReference type="EMBL" id="BJZO01000077">
    <property type="protein sequence ID" value="GEO82415.1"/>
    <property type="molecule type" value="Genomic_DNA"/>
</dbReference>
<reference evidence="2 3" key="1">
    <citation type="submission" date="2019-07" db="EMBL/GenBank/DDBJ databases">
        <title>Whole genome shotgun sequence of Rhodospirillum oryzae NBRC 107573.</title>
        <authorList>
            <person name="Hosoyama A."/>
            <person name="Uohara A."/>
            <person name="Ohji S."/>
            <person name="Ichikawa N."/>
        </authorList>
    </citation>
    <scope>NUCLEOTIDE SEQUENCE [LARGE SCALE GENOMIC DNA]</scope>
    <source>
        <strain evidence="2 3">NBRC 107573</strain>
    </source>
</reference>
<evidence type="ECO:0000256" key="1">
    <source>
        <dbReference type="SAM" id="MobiDB-lite"/>
    </source>
</evidence>
<dbReference type="Proteomes" id="UP000321567">
    <property type="component" value="Unassembled WGS sequence"/>
</dbReference>
<keyword evidence="3" id="KW-1185">Reference proteome</keyword>
<name>A0A512HAE7_9PROT</name>
<dbReference type="AlphaFoldDB" id="A0A512HAE7"/>
<evidence type="ECO:0000313" key="2">
    <source>
        <dbReference type="EMBL" id="GEO82415.1"/>
    </source>
</evidence>
<feature type="compositionally biased region" description="Basic and acidic residues" evidence="1">
    <location>
        <begin position="40"/>
        <end position="49"/>
    </location>
</feature>
<proteinExistence type="predicted"/>
<evidence type="ECO:0000313" key="3">
    <source>
        <dbReference type="Proteomes" id="UP000321567"/>
    </source>
</evidence>
<organism evidence="2 3">
    <name type="scientific">Pararhodospirillum oryzae</name>
    <dbReference type="NCBI Taxonomy" id="478448"/>
    <lineage>
        <taxon>Bacteria</taxon>
        <taxon>Pseudomonadati</taxon>
        <taxon>Pseudomonadota</taxon>
        <taxon>Alphaproteobacteria</taxon>
        <taxon>Rhodospirillales</taxon>
        <taxon>Rhodospirillaceae</taxon>
        <taxon>Pararhodospirillum</taxon>
    </lineage>
</organism>